<evidence type="ECO:0000313" key="7">
    <source>
        <dbReference type="Proteomes" id="UP000835052"/>
    </source>
</evidence>
<keyword evidence="4" id="KW-0067">ATP-binding</keyword>
<dbReference type="PANTHER" id="PTHR32463">
    <property type="entry name" value="L-FUCOSE KINASE"/>
    <property type="match status" value="1"/>
</dbReference>
<name>A0A8S1HQL4_9PELO</name>
<evidence type="ECO:0000256" key="3">
    <source>
        <dbReference type="ARBA" id="ARBA00022777"/>
    </source>
</evidence>
<proteinExistence type="predicted"/>
<evidence type="ECO:0000256" key="4">
    <source>
        <dbReference type="ARBA" id="ARBA00022840"/>
    </source>
</evidence>
<dbReference type="InterPro" id="IPR006204">
    <property type="entry name" value="GHMP_kinase_N_dom"/>
</dbReference>
<evidence type="ECO:0000256" key="1">
    <source>
        <dbReference type="ARBA" id="ARBA00022679"/>
    </source>
</evidence>
<feature type="domain" description="GHMP kinase N-terminal" evidence="5">
    <location>
        <begin position="344"/>
        <end position="413"/>
    </location>
</feature>
<dbReference type="InterPro" id="IPR052203">
    <property type="entry name" value="GHMP_Kinase-Related"/>
</dbReference>
<sequence>MATCTQKEEFVKSRVGGAKIETEHEELLELARSQIYDRFWKNDTFIENLPVKDYRVLGPDFGNIGVCLPCTSLFLLERTLTAKLCDASNLESDFSVRKLMNALIALQYVLAGEHAKGLQLEEYAESLVRDGKDPSKILHAQAYGLAVWARNRGGLRSGPASNPRFVALMRGLKVPGHEENALEEIYKEIRSDWMDEPSKIIRAARHLEAAAQVFTSRHVFSICEKFKFLGPALPERPKAVKVKAPGRVDLYGGWLDTPPITFRLKNSAVVNMAIKVDGELPLCCEAKVCEEVSGLVVECEGRKVKFEDFEAIHEAHDKPNLKGSLVCACLVAMGIYRSREEPIIDRFKEVFHSAGVFVSTHSTLPHGSGLGTSSILAAAIIKALGCLAGVNVAEEVLAVEQLLTTGGGWQDQIGGVFPGIKVGYYSTNDKHVDVGNIEVEEEFLEELGKRLVLIYTGKTRLAKNLLQEFVRNYYEGDPTVHKVLENLQEGVKEFEVEIDKGSLPVKLVDEYYAAKKVLTPGCEPTAVGQLIEMLKNSGTIETAWMAGAGGGGFLYVYLKPETTFDYLSEKISGDFRFSSMTCHTASVHMDGFEGFP</sequence>
<dbReference type="OrthoDB" id="271303at2759"/>
<organism evidence="6 7">
    <name type="scientific">Caenorhabditis auriculariae</name>
    <dbReference type="NCBI Taxonomy" id="2777116"/>
    <lineage>
        <taxon>Eukaryota</taxon>
        <taxon>Metazoa</taxon>
        <taxon>Ecdysozoa</taxon>
        <taxon>Nematoda</taxon>
        <taxon>Chromadorea</taxon>
        <taxon>Rhabditida</taxon>
        <taxon>Rhabditina</taxon>
        <taxon>Rhabditomorpha</taxon>
        <taxon>Rhabditoidea</taxon>
        <taxon>Rhabditidae</taxon>
        <taxon>Peloderinae</taxon>
        <taxon>Caenorhabditis</taxon>
    </lineage>
</organism>
<dbReference type="GO" id="GO:0005524">
    <property type="term" value="F:ATP binding"/>
    <property type="evidence" value="ECO:0007669"/>
    <property type="project" value="UniProtKB-KW"/>
</dbReference>
<dbReference type="Proteomes" id="UP000835052">
    <property type="component" value="Unassembled WGS sequence"/>
</dbReference>
<reference evidence="6" key="1">
    <citation type="submission" date="2020-10" db="EMBL/GenBank/DDBJ databases">
        <authorList>
            <person name="Kikuchi T."/>
        </authorList>
    </citation>
    <scope>NUCLEOTIDE SEQUENCE</scope>
    <source>
        <strain evidence="6">NKZ352</strain>
    </source>
</reference>
<dbReference type="Pfam" id="PF00288">
    <property type="entry name" value="GHMP_kinases_N"/>
    <property type="match status" value="1"/>
</dbReference>
<dbReference type="Gene3D" id="3.30.230.120">
    <property type="match status" value="1"/>
</dbReference>
<dbReference type="AlphaFoldDB" id="A0A8S1HQL4"/>
<dbReference type="PRINTS" id="PR00959">
    <property type="entry name" value="MEVGALKINASE"/>
</dbReference>
<gene>
    <name evidence="6" type="ORF">CAUJ_LOCUS14635</name>
</gene>
<evidence type="ECO:0000259" key="5">
    <source>
        <dbReference type="Pfam" id="PF00288"/>
    </source>
</evidence>
<dbReference type="EMBL" id="CAJGYM010000136">
    <property type="protein sequence ID" value="CAD6198729.1"/>
    <property type="molecule type" value="Genomic_DNA"/>
</dbReference>
<comment type="caution">
    <text evidence="6">The sequence shown here is derived from an EMBL/GenBank/DDBJ whole genome shotgun (WGS) entry which is preliminary data.</text>
</comment>
<accession>A0A8S1HQL4</accession>
<dbReference type="InterPro" id="IPR020568">
    <property type="entry name" value="Ribosomal_Su5_D2-typ_SF"/>
</dbReference>
<keyword evidence="7" id="KW-1185">Reference proteome</keyword>
<protein>
    <recommendedName>
        <fullName evidence="5">GHMP kinase N-terminal domain-containing protein</fullName>
    </recommendedName>
</protein>
<dbReference type="SUPFAM" id="SSF55060">
    <property type="entry name" value="GHMP Kinase, C-terminal domain"/>
    <property type="match status" value="1"/>
</dbReference>
<dbReference type="SUPFAM" id="SSF54211">
    <property type="entry name" value="Ribosomal protein S5 domain 2-like"/>
    <property type="match status" value="1"/>
</dbReference>
<dbReference type="GO" id="GO:0042352">
    <property type="term" value="P:GDP-L-fucose salvage"/>
    <property type="evidence" value="ECO:0007669"/>
    <property type="project" value="TreeGrafter"/>
</dbReference>
<evidence type="ECO:0000256" key="2">
    <source>
        <dbReference type="ARBA" id="ARBA00022741"/>
    </source>
</evidence>
<dbReference type="GO" id="GO:0050201">
    <property type="term" value="F:fucokinase activity"/>
    <property type="evidence" value="ECO:0007669"/>
    <property type="project" value="TreeGrafter"/>
</dbReference>
<keyword evidence="1" id="KW-0808">Transferase</keyword>
<keyword evidence="3" id="KW-0418">Kinase</keyword>
<dbReference type="PANTHER" id="PTHR32463:SF0">
    <property type="entry name" value="L-FUCOSE KINASE"/>
    <property type="match status" value="1"/>
</dbReference>
<dbReference type="InterPro" id="IPR036554">
    <property type="entry name" value="GHMP_kinase_C_sf"/>
</dbReference>
<keyword evidence="2" id="KW-0547">Nucleotide-binding</keyword>
<evidence type="ECO:0000313" key="6">
    <source>
        <dbReference type="EMBL" id="CAD6198729.1"/>
    </source>
</evidence>